<dbReference type="RefSeq" id="WP_282212985.1">
    <property type="nucleotide sequence ID" value="NZ_CP118247.1"/>
</dbReference>
<dbReference type="Pfam" id="PF00107">
    <property type="entry name" value="ADH_zinc_N"/>
    <property type="match status" value="1"/>
</dbReference>
<dbReference type="InterPro" id="IPR011032">
    <property type="entry name" value="GroES-like_sf"/>
</dbReference>
<dbReference type="InterPro" id="IPR036291">
    <property type="entry name" value="NAD(P)-bd_dom_sf"/>
</dbReference>
<name>A0ABY7Z1V6_9HYPH</name>
<dbReference type="SUPFAM" id="SSF50129">
    <property type="entry name" value="GroES-like"/>
    <property type="match status" value="1"/>
</dbReference>
<dbReference type="CDD" id="cd08288">
    <property type="entry name" value="MDR_yhdh"/>
    <property type="match status" value="1"/>
</dbReference>
<keyword evidence="3" id="KW-1185">Reference proteome</keyword>
<dbReference type="Gene3D" id="3.90.180.10">
    <property type="entry name" value="Medium-chain alcohol dehydrogenases, catalytic domain"/>
    <property type="match status" value="1"/>
</dbReference>
<dbReference type="GO" id="GO:0043958">
    <property type="term" value="F:acryloyl-CoA reductase (NADH) activity"/>
    <property type="evidence" value="ECO:0007669"/>
    <property type="project" value="UniProtKB-EC"/>
</dbReference>
<proteinExistence type="predicted"/>
<dbReference type="SUPFAM" id="SSF51735">
    <property type="entry name" value="NAD(P)-binding Rossmann-fold domains"/>
    <property type="match status" value="1"/>
</dbReference>
<dbReference type="InterPro" id="IPR020843">
    <property type="entry name" value="ER"/>
</dbReference>
<dbReference type="InterPro" id="IPR013149">
    <property type="entry name" value="ADH-like_C"/>
</dbReference>
<dbReference type="Proteomes" id="UP001222118">
    <property type="component" value="Chromosome"/>
</dbReference>
<dbReference type="InterPro" id="IPR051397">
    <property type="entry name" value="Zn-ADH-like_protein"/>
</dbReference>
<evidence type="ECO:0000259" key="1">
    <source>
        <dbReference type="SMART" id="SM00829"/>
    </source>
</evidence>
<accession>A0ABY7Z1V6</accession>
<dbReference type="EC" id="1.3.1.95" evidence="2"/>
<dbReference type="EMBL" id="CP118247">
    <property type="protein sequence ID" value="WDR07472.1"/>
    <property type="molecule type" value="Genomic_DNA"/>
</dbReference>
<feature type="domain" description="Enoyl reductase (ER)" evidence="1">
    <location>
        <begin position="15"/>
        <end position="325"/>
    </location>
</feature>
<protein>
    <submittedName>
        <fullName evidence="2">Acryloyl-CoA reductase</fullName>
        <ecNumber evidence="2">1.3.1.95</ecNumber>
    </submittedName>
</protein>
<evidence type="ECO:0000313" key="3">
    <source>
        <dbReference type="Proteomes" id="UP001222118"/>
    </source>
</evidence>
<sequence length="327" mass="34151">MTFKALVTDKSAEGKLSSQVQTLEDEQLPEGDVVVDIDWAGFNYKDGLCLKGAGGLVRNFPHVAGIDFAGRVRASDDARYAAGQEVVLTGWRVGENHWGGFSQRARVKADWLVPLPKGLSGREAMIVGTAGLTAMLAIDRLERAGLTPAAGEVLVTGAGGVGSIAVAMLAKLGYSVTALSGRAELSEALKAFRANAILDRAAFMEEADKPLEAARWAGVIDAVGGAVLGKLLRQVKYGGAVAAIGNAAGIELNTNVLPFILRGVALLGIDSVMQPYEARVAAWARLADIFDIKAYGGFVAEIGLADLPDAADRILAGSVKGRLIVKP</sequence>
<dbReference type="Gene3D" id="3.40.50.720">
    <property type="entry name" value="NAD(P)-binding Rossmann-like Domain"/>
    <property type="match status" value="1"/>
</dbReference>
<dbReference type="InterPro" id="IPR013154">
    <property type="entry name" value="ADH-like_N"/>
</dbReference>
<keyword evidence="2" id="KW-0560">Oxidoreductase</keyword>
<organism evidence="2 3">
    <name type="scientific">Devosia rhodophyticola</name>
    <dbReference type="NCBI Taxonomy" id="3026423"/>
    <lineage>
        <taxon>Bacteria</taxon>
        <taxon>Pseudomonadati</taxon>
        <taxon>Pseudomonadota</taxon>
        <taxon>Alphaproteobacteria</taxon>
        <taxon>Hyphomicrobiales</taxon>
        <taxon>Devosiaceae</taxon>
        <taxon>Devosia</taxon>
    </lineage>
</organism>
<dbReference type="Pfam" id="PF08240">
    <property type="entry name" value="ADH_N"/>
    <property type="match status" value="1"/>
</dbReference>
<dbReference type="PANTHER" id="PTHR43677:SF1">
    <property type="entry name" value="ACRYLYL-COA REDUCTASE ACUI-RELATED"/>
    <property type="match status" value="1"/>
</dbReference>
<gene>
    <name evidence="2" type="ORF">PSQ90_04470</name>
</gene>
<reference evidence="2 3" key="1">
    <citation type="submission" date="2023-02" db="EMBL/GenBank/DDBJ databases">
        <title>Devosia chondri sp. nov., isolated from the phycosphere of marine algae.</title>
        <authorList>
            <person name="Kim J.M."/>
            <person name="Lee J.K."/>
            <person name="Choi B.J."/>
            <person name="Bayburt H."/>
            <person name="Jeon C.O."/>
        </authorList>
    </citation>
    <scope>NUCLEOTIDE SEQUENCE [LARGE SCALE GENOMIC DNA]</scope>
    <source>
        <strain evidence="2 3">G2-5</strain>
    </source>
</reference>
<dbReference type="NCBIfam" id="TIGR02823">
    <property type="entry name" value="oxido_YhdH"/>
    <property type="match status" value="1"/>
</dbReference>
<dbReference type="InterPro" id="IPR014188">
    <property type="entry name" value="Acrylyl-CoA_reductase_AcuI"/>
</dbReference>
<evidence type="ECO:0000313" key="2">
    <source>
        <dbReference type="EMBL" id="WDR07472.1"/>
    </source>
</evidence>
<dbReference type="SMART" id="SM00829">
    <property type="entry name" value="PKS_ER"/>
    <property type="match status" value="1"/>
</dbReference>
<dbReference type="PANTHER" id="PTHR43677">
    <property type="entry name" value="SHORT-CHAIN DEHYDROGENASE/REDUCTASE"/>
    <property type="match status" value="1"/>
</dbReference>